<dbReference type="OrthoDB" id="7866206at2"/>
<dbReference type="RefSeq" id="WP_119751336.1">
    <property type="nucleotide sequence ID" value="NZ_QZCG01000014.1"/>
</dbReference>
<reference evidence="2" key="1">
    <citation type="submission" date="2018-09" db="EMBL/GenBank/DDBJ databases">
        <title>Acidovorax cavernicola nov. sp. isolated from Gruta de las Maravillas (Aracena, Spain).</title>
        <authorList>
            <person name="Jurado V."/>
            <person name="Gutierrez-Patricio S."/>
            <person name="Gonzalez-Pimentel J.L."/>
            <person name="Miller A.Z."/>
            <person name="Laiz L."/>
            <person name="Saiz-Jimenez C."/>
        </authorList>
    </citation>
    <scope>NUCLEOTIDE SEQUENCE [LARGE SCALE GENOMIC DNA]</scope>
    <source>
        <strain evidence="2">1011MAR3C25</strain>
    </source>
</reference>
<comment type="caution">
    <text evidence="1">The sequence shown here is derived from an EMBL/GenBank/DDBJ whole genome shotgun (WGS) entry which is preliminary data.</text>
</comment>
<accession>A0A418SP06</accession>
<proteinExistence type="predicted"/>
<name>A0A418SP06_9RHOB</name>
<dbReference type="Proteomes" id="UP000284202">
    <property type="component" value="Unassembled WGS sequence"/>
</dbReference>
<protein>
    <submittedName>
        <fullName evidence="1">Uncharacterized protein</fullName>
    </submittedName>
</protein>
<dbReference type="EMBL" id="QZCG01000014">
    <property type="protein sequence ID" value="RJE82652.1"/>
    <property type="molecule type" value="Genomic_DNA"/>
</dbReference>
<sequence>MMYRVGLICACVIVAVSAFVPPMSQARQLDRKVILLSCPSDIAEPKRLCQAMVQALAEAIPSSIIRNVAPGDEIPSRPGDVGVALVMSDVTAQGMTGRLDWQIGQGPRQLGPERWLDVMDATGSPKIYDRFARSIVDASEGMLKAIDPARRE</sequence>
<dbReference type="AlphaFoldDB" id="A0A418SP06"/>
<organism evidence="1 2">
    <name type="scientific">Paracoccus onubensis</name>
    <dbReference type="NCBI Taxonomy" id="1675788"/>
    <lineage>
        <taxon>Bacteria</taxon>
        <taxon>Pseudomonadati</taxon>
        <taxon>Pseudomonadota</taxon>
        <taxon>Alphaproteobacteria</taxon>
        <taxon>Rhodobacterales</taxon>
        <taxon>Paracoccaceae</taxon>
        <taxon>Paracoccus</taxon>
    </lineage>
</organism>
<evidence type="ECO:0000313" key="2">
    <source>
        <dbReference type="Proteomes" id="UP000284202"/>
    </source>
</evidence>
<gene>
    <name evidence="1" type="ORF">D3P04_18380</name>
</gene>
<keyword evidence="2" id="KW-1185">Reference proteome</keyword>
<evidence type="ECO:0000313" key="1">
    <source>
        <dbReference type="EMBL" id="RJE82652.1"/>
    </source>
</evidence>